<accession>A0ABD1WPQ7</accession>
<protein>
    <submittedName>
        <fullName evidence="6">IQ-domain 24</fullName>
    </submittedName>
</protein>
<feature type="region of interest" description="Disordered" evidence="4">
    <location>
        <begin position="300"/>
        <end position="349"/>
    </location>
</feature>
<comment type="similarity">
    <text evidence="2">Belongs to the IQD family.</text>
</comment>
<feature type="region of interest" description="Disordered" evidence="4">
    <location>
        <begin position="213"/>
        <end position="246"/>
    </location>
</feature>
<gene>
    <name evidence="6" type="ORF">Fot_11885</name>
</gene>
<dbReference type="InterPro" id="IPR000048">
    <property type="entry name" value="IQ_motif_EF-hand-BS"/>
</dbReference>
<name>A0ABD1WPQ7_9LAMI</name>
<reference evidence="7" key="1">
    <citation type="submission" date="2024-07" db="EMBL/GenBank/DDBJ databases">
        <title>Two chromosome-level genome assemblies of Korean endemic species Abeliophyllum distichum and Forsythia ovata (Oleaceae).</title>
        <authorList>
            <person name="Jang H."/>
        </authorList>
    </citation>
    <scope>NUCLEOTIDE SEQUENCE [LARGE SCALE GENOMIC DNA]</scope>
</reference>
<evidence type="ECO:0000256" key="1">
    <source>
        <dbReference type="ARBA" id="ARBA00022860"/>
    </source>
</evidence>
<dbReference type="GO" id="GO:0005516">
    <property type="term" value="F:calmodulin binding"/>
    <property type="evidence" value="ECO:0007669"/>
    <property type="project" value="UniProtKB-KW"/>
</dbReference>
<dbReference type="CDD" id="cd23767">
    <property type="entry name" value="IQCD"/>
    <property type="match status" value="1"/>
</dbReference>
<dbReference type="PANTHER" id="PTHR32295">
    <property type="entry name" value="IQ-DOMAIN 5-RELATED"/>
    <property type="match status" value="1"/>
</dbReference>
<feature type="domain" description="DUF4005" evidence="5">
    <location>
        <begin position="370"/>
        <end position="435"/>
    </location>
</feature>
<dbReference type="Proteomes" id="UP001604277">
    <property type="component" value="Unassembled WGS sequence"/>
</dbReference>
<dbReference type="InterPro" id="IPR025064">
    <property type="entry name" value="DUF4005"/>
</dbReference>
<organism evidence="6 7">
    <name type="scientific">Forsythia ovata</name>
    <dbReference type="NCBI Taxonomy" id="205694"/>
    <lineage>
        <taxon>Eukaryota</taxon>
        <taxon>Viridiplantae</taxon>
        <taxon>Streptophyta</taxon>
        <taxon>Embryophyta</taxon>
        <taxon>Tracheophyta</taxon>
        <taxon>Spermatophyta</taxon>
        <taxon>Magnoliopsida</taxon>
        <taxon>eudicotyledons</taxon>
        <taxon>Gunneridae</taxon>
        <taxon>Pentapetalae</taxon>
        <taxon>asterids</taxon>
        <taxon>lamiids</taxon>
        <taxon>Lamiales</taxon>
        <taxon>Oleaceae</taxon>
        <taxon>Forsythieae</taxon>
        <taxon>Forsythia</taxon>
    </lineage>
</organism>
<proteinExistence type="inferred from homology"/>
<dbReference type="PANTHER" id="PTHR32295:SF174">
    <property type="entry name" value="PROTEIN IQ-DOMAIN 24"/>
    <property type="match status" value="1"/>
</dbReference>
<sequence length="496" mass="54756">MGKTSKWFRSLLGSKKSLPESSPATSSPPAGNKKKKSKWCLVKLSNTSNQRSILESHLKNDGNSSANPYVETLDANKHAIAVAAATAAVAEAALAAAQAAAEVVRLTSGDASSRSAPAYVNHGGSDRRRILAAVKIQSEFRAYLARRALRALKGLVKLQALVRGRIVRKQSAHMLHRMQAMARIQARACAHRAYVSESSNLGIKFSGSLRPGMTNHRNYERQSSSAKYNSPIVKKSGSRSHISSNMNTGSLKLGSNWLDHWMEECAWNNYKDTSLKTGCGDDERSDKVLEIDTWKPSLNSRRSDRTLQTSQRTLVCNENGQEYTKSNSSFSRNSGKLQKPNPSISSEEISSLRSVKFCDQASARTAENSPTINSASSRPSSSRSRRGTFTPARSEYSRSKVGDYFGHPNYMTNTESFQAKVRSQSAPRQRMQFEDNVMNRKFGRGPWDFDTNSEKGPTLSTNYKSRTYLYSGQVNRQWTPIRGAALGFSSSYGYGP</sequence>
<evidence type="ECO:0000313" key="7">
    <source>
        <dbReference type="Proteomes" id="UP001604277"/>
    </source>
</evidence>
<evidence type="ECO:0000256" key="3">
    <source>
        <dbReference type="ARBA" id="ARBA00024378"/>
    </source>
</evidence>
<feature type="region of interest" description="Disordered" evidence="4">
    <location>
        <begin position="1"/>
        <end position="38"/>
    </location>
</feature>
<dbReference type="PROSITE" id="PS50096">
    <property type="entry name" value="IQ"/>
    <property type="match status" value="2"/>
</dbReference>
<feature type="compositionally biased region" description="Polar residues" evidence="4">
    <location>
        <begin position="300"/>
        <end position="342"/>
    </location>
</feature>
<dbReference type="Pfam" id="PF00612">
    <property type="entry name" value="IQ"/>
    <property type="match status" value="1"/>
</dbReference>
<comment type="subunit">
    <text evidence="3">Binds to multiple calmodulin (CaM) in the presence of Ca(2+) and CaM-like proteins.</text>
</comment>
<dbReference type="EMBL" id="JBFOLJ010000003">
    <property type="protein sequence ID" value="KAL2550355.1"/>
    <property type="molecule type" value="Genomic_DNA"/>
</dbReference>
<dbReference type="AlphaFoldDB" id="A0ABD1WPQ7"/>
<evidence type="ECO:0000256" key="4">
    <source>
        <dbReference type="SAM" id="MobiDB-lite"/>
    </source>
</evidence>
<feature type="region of interest" description="Disordered" evidence="4">
    <location>
        <begin position="361"/>
        <end position="395"/>
    </location>
</feature>
<comment type="caution">
    <text evidence="6">The sequence shown here is derived from an EMBL/GenBank/DDBJ whole genome shotgun (WGS) entry which is preliminary data.</text>
</comment>
<dbReference type="Gene3D" id="1.20.5.190">
    <property type="match status" value="1"/>
</dbReference>
<keyword evidence="1" id="KW-0112">Calmodulin-binding</keyword>
<evidence type="ECO:0000256" key="2">
    <source>
        <dbReference type="ARBA" id="ARBA00024341"/>
    </source>
</evidence>
<dbReference type="Pfam" id="PF13178">
    <property type="entry name" value="DUF4005"/>
    <property type="match status" value="1"/>
</dbReference>
<evidence type="ECO:0000313" key="6">
    <source>
        <dbReference type="EMBL" id="KAL2550355.1"/>
    </source>
</evidence>
<evidence type="ECO:0000259" key="5">
    <source>
        <dbReference type="Pfam" id="PF13178"/>
    </source>
</evidence>
<feature type="compositionally biased region" description="Low complexity" evidence="4">
    <location>
        <begin position="19"/>
        <end position="29"/>
    </location>
</feature>
<feature type="compositionally biased region" description="Polar residues" evidence="4">
    <location>
        <begin position="362"/>
        <end position="373"/>
    </location>
</feature>
<keyword evidence="7" id="KW-1185">Reference proteome</keyword>